<name>A0AAW5ZSB6_RALSL</name>
<gene>
    <name evidence="2" type="ORF">LBW59_17685</name>
</gene>
<dbReference type="AlphaFoldDB" id="A0AAW5ZSB6"/>
<dbReference type="Proteomes" id="UP001144050">
    <property type="component" value="Unassembled WGS sequence"/>
</dbReference>
<dbReference type="EMBL" id="JAIVFG010000032">
    <property type="protein sequence ID" value="MDB0572594.1"/>
    <property type="molecule type" value="Genomic_DNA"/>
</dbReference>
<comment type="caution">
    <text evidence="2">The sequence shown here is derived from an EMBL/GenBank/DDBJ whole genome shotgun (WGS) entry which is preliminary data.</text>
</comment>
<dbReference type="InterPro" id="IPR025157">
    <property type="entry name" value="Hemagglutinin_rpt"/>
</dbReference>
<sequence>MAAARDLNLGTVNTSSSQSLAWDSKNWRKDSMQQEVGSSIQTTGDLRLSAGNDLNARGASVTSEQGALVATAGNNVNLSTAQTTRDVDEAHQFKGSSSWFSKKTITTRNTLSETTTQGTTFSGNTTYVQAGNDINVKGSNVVSTEGTTLIAKHDVNIEAATDSTTERHLREEKKSGLFSSGGIGFTIGTQQQSQDNQDARTTAAASTVGSTNGNVAIGAGNHYQQVGSNVVAPQGDITIQAKKVDILEAQETTHSTQETQFKQSGLTVAVTAPVIAAIQTAQQMGRAAGQTSDGRMKVLAGATTALAGKNAADAVASDPKSGGGVSISITVGGSKSQSKTTQDASTAAGSKVAAGGNVNIQATGAGQDSTLTVQGSDIKGGGDVSLKADGDLNLLAARNASEMHRSSSSVSGGVGVAVSLNSNGAAFGVTANASASRGKGEGSDVSWTNTHVSAGNTLTLESGGNTNLKGAVIASTDKAVQDGVNSLTTATLTQSEIHNRAEYSASSIGMTLSGGKDVKGGRISPTGAGVGQDSGSASSTTTSGISGIAGNTAVRTGDAETGIAKIFDADKVQKEINAQLQITQAFSQQAGQAVSNYVEKNRSELVAQMKKATTEEERSAVQGKLDDLKLQERVMNVLIGAVTGVGTAAVTKEALSTTADEMRKLMIQDSAKFAGVTDGTTTYDNLSAESAGVRGDGYKVGGTRWDLDGLCGADNARCKVLRDANDQLILDANGKTQLALNEKGQVQFDPIAAKMTLDSFLQTDEGKKLAGATGGIQGMKGTLFGVPYEAGSWQDKLIESFAGTHDLVGGKLSGLYDDQGNATRGRTDAEKVFHETWTMVAIPISAPFAMSEQLPSPVWNAISILLKAAK</sequence>
<protein>
    <submittedName>
        <fullName evidence="2">Hemagglutinin repeat-containing protein</fullName>
    </submittedName>
</protein>
<proteinExistence type="predicted"/>
<dbReference type="GO" id="GO:0003824">
    <property type="term" value="F:catalytic activity"/>
    <property type="evidence" value="ECO:0007669"/>
    <property type="project" value="UniProtKB-ARBA"/>
</dbReference>
<reference evidence="2" key="1">
    <citation type="submission" date="2021-09" db="EMBL/GenBank/DDBJ databases">
        <title>Genomic analysis of Ralstonia spp.</title>
        <authorList>
            <person name="Aburjaile F."/>
            <person name="Ariute J.C."/>
            <person name="Pais A.K.L."/>
            <person name="Albuquerque G.M.R."/>
            <person name="Silva A.M.F."/>
            <person name="Brenig B."/>
            <person name="Azevedo V."/>
            <person name="Matiuzzi M."/>
            <person name="Ramos R."/>
            <person name="Goes-Neto A."/>
            <person name="Soares S."/>
            <person name="Iseppon A.M.B."/>
            <person name="Souza E."/>
            <person name="Gama M."/>
        </authorList>
    </citation>
    <scope>NUCLEOTIDE SEQUENCE</scope>
    <source>
        <strain evidence="2">CCRMRs91</strain>
    </source>
</reference>
<evidence type="ECO:0000256" key="1">
    <source>
        <dbReference type="SAM" id="MobiDB-lite"/>
    </source>
</evidence>
<organism evidence="2 3">
    <name type="scientific">Ralstonia solanacearum</name>
    <name type="common">Pseudomonas solanacearum</name>
    <dbReference type="NCBI Taxonomy" id="305"/>
    <lineage>
        <taxon>Bacteria</taxon>
        <taxon>Pseudomonadati</taxon>
        <taxon>Pseudomonadota</taxon>
        <taxon>Betaproteobacteria</taxon>
        <taxon>Burkholderiales</taxon>
        <taxon>Burkholderiaceae</taxon>
        <taxon>Ralstonia</taxon>
        <taxon>Ralstonia solanacearum species complex</taxon>
    </lineage>
</organism>
<evidence type="ECO:0000313" key="3">
    <source>
        <dbReference type="Proteomes" id="UP001144050"/>
    </source>
</evidence>
<dbReference type="Pfam" id="PF13332">
    <property type="entry name" value="Fil_haemagg_2"/>
    <property type="match status" value="3"/>
</dbReference>
<feature type="compositionally biased region" description="Low complexity" evidence="1">
    <location>
        <begin position="534"/>
        <end position="550"/>
    </location>
</feature>
<feature type="region of interest" description="Disordered" evidence="1">
    <location>
        <begin position="516"/>
        <end position="550"/>
    </location>
</feature>
<accession>A0AAW5ZSB6</accession>
<dbReference type="RefSeq" id="WP_271656954.1">
    <property type="nucleotide sequence ID" value="NZ_JAIVFG010000032.1"/>
</dbReference>
<evidence type="ECO:0000313" key="2">
    <source>
        <dbReference type="EMBL" id="MDB0572594.1"/>
    </source>
</evidence>